<dbReference type="AlphaFoldDB" id="A0A0A9NWR9"/>
<organism evidence="1">
    <name type="scientific">Arundo donax</name>
    <name type="common">Giant reed</name>
    <name type="synonym">Donax arundinaceus</name>
    <dbReference type="NCBI Taxonomy" id="35708"/>
    <lineage>
        <taxon>Eukaryota</taxon>
        <taxon>Viridiplantae</taxon>
        <taxon>Streptophyta</taxon>
        <taxon>Embryophyta</taxon>
        <taxon>Tracheophyta</taxon>
        <taxon>Spermatophyta</taxon>
        <taxon>Magnoliopsida</taxon>
        <taxon>Liliopsida</taxon>
        <taxon>Poales</taxon>
        <taxon>Poaceae</taxon>
        <taxon>PACMAD clade</taxon>
        <taxon>Arundinoideae</taxon>
        <taxon>Arundineae</taxon>
        <taxon>Arundo</taxon>
    </lineage>
</organism>
<dbReference type="EMBL" id="GBRH01282942">
    <property type="protein sequence ID" value="JAD14953.1"/>
    <property type="molecule type" value="Transcribed_RNA"/>
</dbReference>
<sequence>MLGLINACSCWSYLTRSLHSTAGVAFVT</sequence>
<proteinExistence type="predicted"/>
<reference evidence="1" key="1">
    <citation type="submission" date="2014-09" db="EMBL/GenBank/DDBJ databases">
        <authorList>
            <person name="Magalhaes I.L.F."/>
            <person name="Oliveira U."/>
            <person name="Santos F.R."/>
            <person name="Vidigal T.H.D.A."/>
            <person name="Brescovit A.D."/>
            <person name="Santos A.J."/>
        </authorList>
    </citation>
    <scope>NUCLEOTIDE SEQUENCE</scope>
    <source>
        <tissue evidence="1">Shoot tissue taken approximately 20 cm above the soil surface</tissue>
    </source>
</reference>
<evidence type="ECO:0000313" key="1">
    <source>
        <dbReference type="EMBL" id="JAD14953.1"/>
    </source>
</evidence>
<accession>A0A0A9NWR9</accession>
<reference evidence="1" key="2">
    <citation type="journal article" date="2015" name="Data Brief">
        <title>Shoot transcriptome of the giant reed, Arundo donax.</title>
        <authorList>
            <person name="Barrero R.A."/>
            <person name="Guerrero F.D."/>
            <person name="Moolhuijzen P."/>
            <person name="Goolsby J.A."/>
            <person name="Tidwell J."/>
            <person name="Bellgard S.E."/>
            <person name="Bellgard M.I."/>
        </authorList>
    </citation>
    <scope>NUCLEOTIDE SEQUENCE</scope>
    <source>
        <tissue evidence="1">Shoot tissue taken approximately 20 cm above the soil surface</tissue>
    </source>
</reference>
<protein>
    <submittedName>
        <fullName evidence="1">Uncharacterized protein</fullName>
    </submittedName>
</protein>
<name>A0A0A9NWR9_ARUDO</name>